<dbReference type="RefSeq" id="WP_173725487.1">
    <property type="nucleotide sequence ID" value="NZ_JAAIQB010000004.1"/>
</dbReference>
<proteinExistence type="predicted"/>
<comment type="caution">
    <text evidence="1">The sequence shown here is derived from an EMBL/GenBank/DDBJ whole genome shotgun (WGS) entry which is preliminary data.</text>
</comment>
<keyword evidence="2" id="KW-1185">Reference proteome</keyword>
<accession>A0ABX2HU33</accession>
<sequence>MKMTIRNTDYYLPELEQFYKIMYLIFENLFDSNDMTKREFFEHILIKKSLEIKTEHKEINDESKLHKMVCDTLFMYIEGYSKYYIKRYQNYKKVVEKGIQYSNQLNLKISTKACLT</sequence>
<evidence type="ECO:0000313" key="2">
    <source>
        <dbReference type="Proteomes" id="UP001644750"/>
    </source>
</evidence>
<reference evidence="1 2" key="1">
    <citation type="journal article" date="2020" name="Cell Host Microbe">
        <title>Functional and Genomic Variation between Human-Derived Isolates of Lachnospiraceae Reveals Inter- and Intra-Species Diversity.</title>
        <authorList>
            <person name="Sorbara M.T."/>
            <person name="Littmann E.R."/>
            <person name="Fontana E."/>
            <person name="Moody T.U."/>
            <person name="Kohout C.E."/>
            <person name="Gjonbalaj M."/>
            <person name="Eaton V."/>
            <person name="Seok R."/>
            <person name="Leiner I.M."/>
            <person name="Pamer E.G."/>
        </authorList>
    </citation>
    <scope>NUCLEOTIDE SEQUENCE [LARGE SCALE GENOMIC DNA]</scope>
    <source>
        <strain evidence="1 2">MSK.14.57</strain>
    </source>
</reference>
<protein>
    <submittedName>
        <fullName evidence="1">Uncharacterized protein</fullName>
    </submittedName>
</protein>
<dbReference type="EMBL" id="JAAITB010000002">
    <property type="protein sequence ID" value="NSJ78187.1"/>
    <property type="molecule type" value="Genomic_DNA"/>
</dbReference>
<gene>
    <name evidence="1" type="ORF">G5A72_00980</name>
</gene>
<organism evidence="1 2">
    <name type="scientific">Anaerostipes hadrus</name>
    <dbReference type="NCBI Taxonomy" id="649756"/>
    <lineage>
        <taxon>Bacteria</taxon>
        <taxon>Bacillati</taxon>
        <taxon>Bacillota</taxon>
        <taxon>Clostridia</taxon>
        <taxon>Lachnospirales</taxon>
        <taxon>Lachnospiraceae</taxon>
        <taxon>Anaerostipes</taxon>
    </lineage>
</organism>
<evidence type="ECO:0000313" key="1">
    <source>
        <dbReference type="EMBL" id="NSJ78187.1"/>
    </source>
</evidence>
<dbReference type="Proteomes" id="UP001644750">
    <property type="component" value="Unassembled WGS sequence"/>
</dbReference>
<name>A0ABX2HU33_ANAHA</name>